<evidence type="ECO:0000313" key="6">
    <source>
        <dbReference type="EMBL" id="MBW3469982.1"/>
    </source>
</evidence>
<dbReference type="Pfam" id="PF07494">
    <property type="entry name" value="Reg_prop"/>
    <property type="match status" value="1"/>
</dbReference>
<evidence type="ECO:0000256" key="4">
    <source>
        <dbReference type="SAM" id="Phobius"/>
    </source>
</evidence>
<dbReference type="EC" id="2.7.13.3" evidence="2"/>
<dbReference type="InterPro" id="IPR011110">
    <property type="entry name" value="Reg_prop"/>
</dbReference>
<comment type="caution">
    <text evidence="6">The sequence shown here is derived from an EMBL/GenBank/DDBJ whole genome shotgun (WGS) entry which is preliminary data.</text>
</comment>
<dbReference type="InterPro" id="IPR003661">
    <property type="entry name" value="HisK_dim/P_dom"/>
</dbReference>
<dbReference type="PANTHER" id="PTHR43547:SF2">
    <property type="entry name" value="HYBRID SIGNAL TRANSDUCTION HISTIDINE KINASE C"/>
    <property type="match status" value="1"/>
</dbReference>
<feature type="transmembrane region" description="Helical" evidence="4">
    <location>
        <begin position="687"/>
        <end position="709"/>
    </location>
</feature>
<name>A0A951J3F0_9BACT</name>
<evidence type="ECO:0000313" key="7">
    <source>
        <dbReference type="Proteomes" id="UP000727490"/>
    </source>
</evidence>
<evidence type="ECO:0000256" key="2">
    <source>
        <dbReference type="ARBA" id="ARBA00012438"/>
    </source>
</evidence>
<dbReference type="PANTHER" id="PTHR43547">
    <property type="entry name" value="TWO-COMPONENT HISTIDINE KINASE"/>
    <property type="match status" value="1"/>
</dbReference>
<dbReference type="NCBIfam" id="TIGR00229">
    <property type="entry name" value="sensory_box"/>
    <property type="match status" value="1"/>
</dbReference>
<comment type="catalytic activity">
    <reaction evidence="1">
        <text>ATP + protein L-histidine = ADP + protein N-phospho-L-histidine.</text>
        <dbReference type="EC" id="2.7.13.3"/>
    </reaction>
</comment>
<dbReference type="RefSeq" id="WP_219293463.1">
    <property type="nucleotide sequence ID" value="NZ_RPHB01000010.1"/>
</dbReference>
<dbReference type="InterPro" id="IPR000014">
    <property type="entry name" value="PAS"/>
</dbReference>
<dbReference type="Pfam" id="PF07495">
    <property type="entry name" value="Y_Y_Y"/>
    <property type="match status" value="1"/>
</dbReference>
<dbReference type="Pfam" id="PF02518">
    <property type="entry name" value="HATPase_c"/>
    <property type="match status" value="1"/>
</dbReference>
<reference evidence="6 7" key="1">
    <citation type="journal article" date="2020" name="Syst. Appl. Microbiol.">
        <title>Arthrospiribacter ruber gen. nov., sp. nov., a novel bacterium isolated from Arthrospira cultures.</title>
        <authorList>
            <person name="Waleron M."/>
            <person name="Misztak A."/>
            <person name="Waleron M.M."/>
            <person name="Furmaniak M."/>
            <person name="Mrozik A."/>
            <person name="Waleron K."/>
        </authorList>
    </citation>
    <scope>NUCLEOTIDE SEQUENCE [LARGE SCALE GENOMIC DNA]</scope>
    <source>
        <strain evidence="6 7">DPMB0001</strain>
    </source>
</reference>
<keyword evidence="3" id="KW-0597">Phosphoprotein</keyword>
<dbReference type="Proteomes" id="UP000727490">
    <property type="component" value="Unassembled WGS sequence"/>
</dbReference>
<feature type="domain" description="Histidine kinase" evidence="5">
    <location>
        <begin position="876"/>
        <end position="1092"/>
    </location>
</feature>
<keyword evidence="4" id="KW-1133">Transmembrane helix</keyword>
<dbReference type="InterPro" id="IPR011123">
    <property type="entry name" value="Y_Y_Y"/>
</dbReference>
<dbReference type="Pfam" id="PF13426">
    <property type="entry name" value="PAS_9"/>
    <property type="match status" value="1"/>
</dbReference>
<dbReference type="SMART" id="SM00091">
    <property type="entry name" value="PAS"/>
    <property type="match status" value="1"/>
</dbReference>
<dbReference type="CDD" id="cd00082">
    <property type="entry name" value="HisKA"/>
    <property type="match status" value="1"/>
</dbReference>
<evidence type="ECO:0000256" key="1">
    <source>
        <dbReference type="ARBA" id="ARBA00000085"/>
    </source>
</evidence>
<sequence>MVQYFLGCFFSDGFFTYPLPDSINAQLESRVGLLKDGEGRIWIYNHTGSLKAFYWDYYQWREYQFPQEIMENVNLSQIKILIEGKGENAVMVFQSSGFLAVKMQREWDFASFQYNQVGYLQSIFENDGAPILLFQHHAYRWGQAGLERFELQGLELPSPVSHIKFDEKRQSYFFLGPDFLASGKQLNMPEIIHHTGFTRNTYSLTDYSGLQIVNGIVFFHYNSHLYKLDLDKESIMEIDAFEELKSYNIYYAYIDREDIIWLGSHRGVLNIKSLRFQNFKFNPLLDDEVTALMELEPGKFLLGFNNGLQLFSKTGVKTVVEDQRLRGQPRNRVTNFSKDKNGIVWFSSNLEGLGRFDPKTQQVTYSPSPLEKFVTAVYALGDSLYVVSRDRVYLSNIRNIGKMHYDNDITEMFLKRLGQEEAFFRKVGFLKDGRIVFMQGGSNLFKDGLYEDEEMVTVVGFDFLDLGNSVLFGTEQGLKIWEDGKFSFWELNGQQIRRPIYALLKDSRGNVWIGTDKGVYKYDGVTLRNFDEKSGLSGSEINRGAFKEAMDGRIYIGTQRGLSVYYPEEDITWNFKPFVKMGKISLVSDPEEDFNPSKIPFNKNSVRVDFDAVSFLQVADLVVSYKLDGYHEDWVESVNPRNNYLYFNNLPAGEYQLQLRAGLRGLDVSDAVSSVKFTILQPIYMQAWFIILVLFVFLGIGFLLSTLLSQFKKQGALKKKIDEKTEAAKITEDQFRNVWNSSQDGLVISVEGGKILFANPAMARLAGIDVNRISEPNITDLFSDPDYYFDQRGKMLEMLSQSNGQVVKSEMKMPFKSGLKDVEFYITFLSSNIGGKKVLLSVFRDITATKRYEESLELAKEKAEESNRVKTSFLANISHEIRTPLNGILGTAENIMMERQDDEPLVNQLEIIRESGERLLETINSILDLSKIEANKMEVLYTETNLNDFLSKILVPLKSLALKKGLVLRSKFETQPFYGAIDQRYFEMIVNNLVGNAIKYSEKGMVQVFLQEKGGMLEFKVEDQGIGISEEFLSKIYRPFEQESRGYGRAYEGSGLGLVITKNLISLMKGEIKVESEKGVGTCVTVLLPLHPN</sequence>
<dbReference type="SMART" id="SM00387">
    <property type="entry name" value="HATPase_c"/>
    <property type="match status" value="1"/>
</dbReference>
<organism evidence="6 7">
    <name type="scientific">Arthrospiribacter ruber</name>
    <dbReference type="NCBI Taxonomy" id="2487934"/>
    <lineage>
        <taxon>Bacteria</taxon>
        <taxon>Pseudomonadati</taxon>
        <taxon>Bacteroidota</taxon>
        <taxon>Cytophagia</taxon>
        <taxon>Cytophagales</taxon>
        <taxon>Cyclobacteriaceae</taxon>
        <taxon>Arthrospiribacter</taxon>
    </lineage>
</organism>
<dbReference type="PROSITE" id="PS50109">
    <property type="entry name" value="HIS_KIN"/>
    <property type="match status" value="1"/>
</dbReference>
<keyword evidence="4" id="KW-0812">Transmembrane</keyword>
<keyword evidence="4" id="KW-0472">Membrane</keyword>
<dbReference type="InterPro" id="IPR003594">
    <property type="entry name" value="HATPase_dom"/>
</dbReference>
<keyword evidence="7" id="KW-1185">Reference proteome</keyword>
<dbReference type="EMBL" id="RPHB01000010">
    <property type="protein sequence ID" value="MBW3469982.1"/>
    <property type="molecule type" value="Genomic_DNA"/>
</dbReference>
<dbReference type="InterPro" id="IPR005467">
    <property type="entry name" value="His_kinase_dom"/>
</dbReference>
<dbReference type="Pfam" id="PF00512">
    <property type="entry name" value="HisKA"/>
    <property type="match status" value="1"/>
</dbReference>
<protein>
    <recommendedName>
        <fullName evidence="2">histidine kinase</fullName>
        <ecNumber evidence="2">2.7.13.3</ecNumber>
    </recommendedName>
</protein>
<evidence type="ECO:0000259" key="5">
    <source>
        <dbReference type="PROSITE" id="PS50109"/>
    </source>
</evidence>
<dbReference type="GO" id="GO:0000155">
    <property type="term" value="F:phosphorelay sensor kinase activity"/>
    <property type="evidence" value="ECO:0007669"/>
    <property type="project" value="InterPro"/>
</dbReference>
<evidence type="ECO:0000256" key="3">
    <source>
        <dbReference type="ARBA" id="ARBA00022553"/>
    </source>
</evidence>
<dbReference type="SMART" id="SM00388">
    <property type="entry name" value="HisKA"/>
    <property type="match status" value="1"/>
</dbReference>
<gene>
    <name evidence="6" type="ORF">EGN73_19485</name>
</gene>
<proteinExistence type="predicted"/>
<dbReference type="CDD" id="cd00130">
    <property type="entry name" value="PAS"/>
    <property type="match status" value="1"/>
</dbReference>
<accession>A0A951J3F0</accession>
<dbReference type="AlphaFoldDB" id="A0A951J3F0"/>